<gene>
    <name evidence="2" type="ORF">VNI00_000772</name>
</gene>
<sequence>MNSPPEQDSPLSTPSSGSRTPDEIQVQTTSAGEASSTRNILQSVSTQLANQPGQSSKRRLHSGGAPSNRDPKTRRRDDPRKVMSGGGPDFWAEGGGKAAKKEKEELLDQNVVDWLRKELGDPFFETAFSPAR</sequence>
<proteinExistence type="predicted"/>
<dbReference type="AlphaFoldDB" id="A0AAW0E9I6"/>
<dbReference type="Proteomes" id="UP001383192">
    <property type="component" value="Unassembled WGS sequence"/>
</dbReference>
<reference evidence="2 3" key="1">
    <citation type="submission" date="2024-01" db="EMBL/GenBank/DDBJ databases">
        <title>A draft genome for a cacao thread blight-causing isolate of Paramarasmius palmivorus.</title>
        <authorList>
            <person name="Baruah I.K."/>
            <person name="Bukari Y."/>
            <person name="Amoako-Attah I."/>
            <person name="Meinhardt L.W."/>
            <person name="Bailey B.A."/>
            <person name="Cohen S.P."/>
        </authorList>
    </citation>
    <scope>NUCLEOTIDE SEQUENCE [LARGE SCALE GENOMIC DNA]</scope>
    <source>
        <strain evidence="2 3">GH-12</strain>
    </source>
</reference>
<comment type="caution">
    <text evidence="2">The sequence shown here is derived from an EMBL/GenBank/DDBJ whole genome shotgun (WGS) entry which is preliminary data.</text>
</comment>
<keyword evidence="3" id="KW-1185">Reference proteome</keyword>
<feature type="compositionally biased region" description="Basic and acidic residues" evidence="1">
    <location>
        <begin position="69"/>
        <end position="81"/>
    </location>
</feature>
<protein>
    <submittedName>
        <fullName evidence="2">Uncharacterized protein</fullName>
    </submittedName>
</protein>
<organism evidence="2 3">
    <name type="scientific">Paramarasmius palmivorus</name>
    <dbReference type="NCBI Taxonomy" id="297713"/>
    <lineage>
        <taxon>Eukaryota</taxon>
        <taxon>Fungi</taxon>
        <taxon>Dikarya</taxon>
        <taxon>Basidiomycota</taxon>
        <taxon>Agaricomycotina</taxon>
        <taxon>Agaricomycetes</taxon>
        <taxon>Agaricomycetidae</taxon>
        <taxon>Agaricales</taxon>
        <taxon>Marasmiineae</taxon>
        <taxon>Marasmiaceae</taxon>
        <taxon>Paramarasmius</taxon>
    </lineage>
</organism>
<accession>A0AAW0E9I6</accession>
<feature type="region of interest" description="Disordered" evidence="1">
    <location>
        <begin position="1"/>
        <end position="102"/>
    </location>
</feature>
<evidence type="ECO:0000313" key="3">
    <source>
        <dbReference type="Proteomes" id="UP001383192"/>
    </source>
</evidence>
<name>A0AAW0E9I6_9AGAR</name>
<evidence type="ECO:0000313" key="2">
    <source>
        <dbReference type="EMBL" id="KAK7061037.1"/>
    </source>
</evidence>
<feature type="compositionally biased region" description="Polar residues" evidence="1">
    <location>
        <begin position="1"/>
        <end position="55"/>
    </location>
</feature>
<dbReference type="EMBL" id="JAYKXP010000002">
    <property type="protein sequence ID" value="KAK7061037.1"/>
    <property type="molecule type" value="Genomic_DNA"/>
</dbReference>
<feature type="compositionally biased region" description="Gly residues" evidence="1">
    <location>
        <begin position="84"/>
        <end position="97"/>
    </location>
</feature>
<evidence type="ECO:0000256" key="1">
    <source>
        <dbReference type="SAM" id="MobiDB-lite"/>
    </source>
</evidence>